<feature type="domain" description="TonB-dependent receptor-like beta-barrel" evidence="12">
    <location>
        <begin position="418"/>
        <end position="789"/>
    </location>
</feature>
<dbReference type="InterPro" id="IPR036942">
    <property type="entry name" value="Beta-barrel_TonB_sf"/>
</dbReference>
<dbReference type="PANTHER" id="PTHR30069">
    <property type="entry name" value="TONB-DEPENDENT OUTER MEMBRANE RECEPTOR"/>
    <property type="match status" value="1"/>
</dbReference>
<dbReference type="InterPro" id="IPR039426">
    <property type="entry name" value="TonB-dep_rcpt-like"/>
</dbReference>
<evidence type="ECO:0000256" key="3">
    <source>
        <dbReference type="ARBA" id="ARBA00022452"/>
    </source>
</evidence>
<dbReference type="PANTHER" id="PTHR30069:SF29">
    <property type="entry name" value="HEMOGLOBIN AND HEMOGLOBIN-HAPTOGLOBIN-BINDING PROTEIN 1-RELATED"/>
    <property type="match status" value="1"/>
</dbReference>
<keyword evidence="3 10" id="KW-1134">Transmembrane beta strand</keyword>
<dbReference type="GO" id="GO:0044718">
    <property type="term" value="P:siderophore transmembrane transport"/>
    <property type="evidence" value="ECO:0007669"/>
    <property type="project" value="TreeGrafter"/>
</dbReference>
<evidence type="ECO:0000313" key="15">
    <source>
        <dbReference type="Proteomes" id="UP000548326"/>
    </source>
</evidence>
<dbReference type="EMBL" id="JACHCA010000016">
    <property type="protein sequence ID" value="MBB6130666.1"/>
    <property type="molecule type" value="Genomic_DNA"/>
</dbReference>
<comment type="subcellular location">
    <subcellularLocation>
        <location evidence="1 10">Cell outer membrane</location>
        <topology evidence="1 10">Multi-pass membrane protein</topology>
    </subcellularLocation>
</comment>
<comment type="similarity">
    <text evidence="10 11">Belongs to the TonB-dependent receptor family.</text>
</comment>
<proteinExistence type="inferred from homology"/>
<evidence type="ECO:0000259" key="12">
    <source>
        <dbReference type="Pfam" id="PF00593"/>
    </source>
</evidence>
<evidence type="ECO:0000256" key="1">
    <source>
        <dbReference type="ARBA" id="ARBA00004571"/>
    </source>
</evidence>
<feature type="domain" description="TonB-dependent receptor plug" evidence="13">
    <location>
        <begin position="129"/>
        <end position="230"/>
    </location>
</feature>
<keyword evidence="9 10" id="KW-0998">Cell outer membrane</keyword>
<dbReference type="InterPro" id="IPR012910">
    <property type="entry name" value="Plug_dom"/>
</dbReference>
<dbReference type="GO" id="GO:0015344">
    <property type="term" value="F:siderophore uptake transmembrane transporter activity"/>
    <property type="evidence" value="ECO:0007669"/>
    <property type="project" value="TreeGrafter"/>
</dbReference>
<dbReference type="SUPFAM" id="SSF56935">
    <property type="entry name" value="Porins"/>
    <property type="match status" value="1"/>
</dbReference>
<dbReference type="InterPro" id="IPR008969">
    <property type="entry name" value="CarboxyPept-like_regulatory"/>
</dbReference>
<evidence type="ECO:0000256" key="6">
    <source>
        <dbReference type="ARBA" id="ARBA00023077"/>
    </source>
</evidence>
<dbReference type="SUPFAM" id="SSF49464">
    <property type="entry name" value="Carboxypeptidase regulatory domain-like"/>
    <property type="match status" value="1"/>
</dbReference>
<dbReference type="InterPro" id="IPR023996">
    <property type="entry name" value="TonB-dep_OMP_SusC/RagA"/>
</dbReference>
<keyword evidence="8" id="KW-0675">Receptor</keyword>
<dbReference type="Pfam" id="PF00593">
    <property type="entry name" value="TonB_dep_Rec_b-barrel"/>
    <property type="match status" value="1"/>
</dbReference>
<dbReference type="Pfam" id="PF13715">
    <property type="entry name" value="CarbopepD_reg_2"/>
    <property type="match status" value="1"/>
</dbReference>
<dbReference type="InterPro" id="IPR037066">
    <property type="entry name" value="Plug_dom_sf"/>
</dbReference>
<dbReference type="AlphaFoldDB" id="A0A841JM43"/>
<dbReference type="Gene3D" id="2.170.130.10">
    <property type="entry name" value="TonB-dependent receptor, plug domain"/>
    <property type="match status" value="1"/>
</dbReference>
<reference evidence="14 15" key="1">
    <citation type="submission" date="2020-08" db="EMBL/GenBank/DDBJ databases">
        <title>Genomic Encyclopedia of Type Strains, Phase IV (KMG-V): Genome sequencing to study the core and pangenomes of soil and plant-associated prokaryotes.</title>
        <authorList>
            <person name="Whitman W."/>
        </authorList>
    </citation>
    <scope>NUCLEOTIDE SEQUENCE [LARGE SCALE GENOMIC DNA]</scope>
    <source>
        <strain evidence="14 15">MP601</strain>
    </source>
</reference>
<keyword evidence="4 10" id="KW-0812">Transmembrane</keyword>
<dbReference type="Proteomes" id="UP000548326">
    <property type="component" value="Unassembled WGS sequence"/>
</dbReference>
<dbReference type="NCBIfam" id="TIGR04057">
    <property type="entry name" value="SusC_RagA_signa"/>
    <property type="match status" value="1"/>
</dbReference>
<dbReference type="RefSeq" id="WP_183589387.1">
    <property type="nucleotide sequence ID" value="NZ_JACHCA010000016.1"/>
</dbReference>
<accession>A0A841JM43</accession>
<evidence type="ECO:0000256" key="8">
    <source>
        <dbReference type="ARBA" id="ARBA00023170"/>
    </source>
</evidence>
<evidence type="ECO:0000256" key="4">
    <source>
        <dbReference type="ARBA" id="ARBA00022692"/>
    </source>
</evidence>
<dbReference type="Pfam" id="PF07715">
    <property type="entry name" value="Plug"/>
    <property type="match status" value="1"/>
</dbReference>
<evidence type="ECO:0000256" key="9">
    <source>
        <dbReference type="ARBA" id="ARBA00023237"/>
    </source>
</evidence>
<dbReference type="GO" id="GO:0009279">
    <property type="term" value="C:cell outer membrane"/>
    <property type="evidence" value="ECO:0007669"/>
    <property type="project" value="UniProtKB-SubCell"/>
</dbReference>
<keyword evidence="2 10" id="KW-0813">Transport</keyword>
<organism evidence="14 15">
    <name type="scientific">Mucilaginibacter lappiensis</name>
    <dbReference type="NCBI Taxonomy" id="354630"/>
    <lineage>
        <taxon>Bacteria</taxon>
        <taxon>Pseudomonadati</taxon>
        <taxon>Bacteroidota</taxon>
        <taxon>Sphingobacteriia</taxon>
        <taxon>Sphingobacteriales</taxon>
        <taxon>Sphingobacteriaceae</taxon>
        <taxon>Mucilaginibacter</taxon>
    </lineage>
</organism>
<dbReference type="InterPro" id="IPR000531">
    <property type="entry name" value="Beta-barrel_TonB"/>
</dbReference>
<evidence type="ECO:0000256" key="11">
    <source>
        <dbReference type="RuleBase" id="RU003357"/>
    </source>
</evidence>
<evidence type="ECO:0000256" key="7">
    <source>
        <dbReference type="ARBA" id="ARBA00023136"/>
    </source>
</evidence>
<dbReference type="Gene3D" id="2.40.170.20">
    <property type="entry name" value="TonB-dependent receptor, beta-barrel domain"/>
    <property type="match status" value="1"/>
</dbReference>
<dbReference type="InterPro" id="IPR023997">
    <property type="entry name" value="TonB-dep_OMP_SusC/RagA_CS"/>
</dbReference>
<dbReference type="Gene3D" id="2.60.40.1120">
    <property type="entry name" value="Carboxypeptidase-like, regulatory domain"/>
    <property type="match status" value="1"/>
</dbReference>
<protein>
    <submittedName>
        <fullName evidence="14">TonB-linked SusC/RagA family outer membrane protein</fullName>
    </submittedName>
</protein>
<name>A0A841JM43_9SPHI</name>
<keyword evidence="6 11" id="KW-0798">TonB box</keyword>
<dbReference type="PROSITE" id="PS52016">
    <property type="entry name" value="TONB_DEPENDENT_REC_3"/>
    <property type="match status" value="1"/>
</dbReference>
<evidence type="ECO:0000256" key="10">
    <source>
        <dbReference type="PROSITE-ProRule" id="PRU01360"/>
    </source>
</evidence>
<evidence type="ECO:0000259" key="13">
    <source>
        <dbReference type="Pfam" id="PF07715"/>
    </source>
</evidence>
<dbReference type="NCBIfam" id="TIGR04056">
    <property type="entry name" value="OMP_RagA_SusC"/>
    <property type="match status" value="1"/>
</dbReference>
<gene>
    <name evidence="14" type="ORF">HDF22_004809</name>
</gene>
<keyword evidence="5" id="KW-0732">Signal</keyword>
<evidence type="ECO:0000313" key="14">
    <source>
        <dbReference type="EMBL" id="MBB6130666.1"/>
    </source>
</evidence>
<evidence type="ECO:0000256" key="5">
    <source>
        <dbReference type="ARBA" id="ARBA00022729"/>
    </source>
</evidence>
<keyword evidence="7 10" id="KW-0472">Membrane</keyword>
<comment type="caution">
    <text evidence="14">The sequence shown here is derived from an EMBL/GenBank/DDBJ whole genome shotgun (WGS) entry which is preliminary data.</text>
</comment>
<evidence type="ECO:0000256" key="2">
    <source>
        <dbReference type="ARBA" id="ARBA00022448"/>
    </source>
</evidence>
<sequence length="1031" mass="112297">MKRKLFCSRCTFLFYVLIFLIISQSKAIAQLSSRTISGVVISADDNQPLIGVGVKIKATTTGTATDVKGAYHIKAKIGDVLEFTYIGFQPLSVTVGEANEIPVKMTPMSNALDQVIVVGYGTQIKKVVTGATVHVGGSDLTKNHTLTVDQALQGQAPGVQVTSTSGQPGDALKVRIRGIGTIGNSNPLYVVDGFPTYDISTLNPNDIESLDVLKDAASTAIYGTRAANGVILITTKKGKSGKTQVSFDAYYGLQNPAKKLDLLDAHEYGIIMNEAAVNSGKAPVYTLDQLNQLGAGTDWQKAVTQKNAPIENYSVSASGGNDRSTYSSSLSYQKQDGIIGLPGKSNFERISFRMNSDHNLYKDIIKFGQNLTYSHSAQSSIGTGNIYGNSIRGLLNTSPTFPVRNPDGTYGVSTVSLAEVNPVAAMDYTNNNRTITDRLLGDLFLEATLFKGLKFRSDYGLDLSYNSTNTFIPVYSLGTNNQNTNSTATMGLYRNTRTNWDNSLTYQKSIGKHNLTALLGSTVLRETTFYVSGSKQDLIIPDFNHAIIDNGTNDATQRAFGGITVPEHNILSYFGRINYNYNEKYLLTAIVRRDGSTNFGSNNKYATFPSVSAGWVVTSEEFLKNVKWLDFFKIRAGIGQNGNDNVPTSNYYAYLATVSSTYNSYYFNGVKSTGTVPNKIPNPDLKWETSQQADIGFDATILRDLTVTFDWYNKTTKNWLIVAPVPAIVGTGAPTVNGGDVSNKGVEFAVNYQHKFGNLSLGIGGNIAYNKNRVTDIANPEKIIHGGTGVLTASTDEFYRAQVGYPIGYFYGLKTDGLFQTQQDVNAYAKNGTLIQPGAQPGDVRFVDLNGDGKIDANDKTMLGDPNPHETFGFNLNVGYKGFDISVQLNGAAGNQIVNGIRNTGQYYSNYTTAIFGRWTGPGTSNKIPRVTQGDEANNNYGRFSDLYIENGNFLRVKTINIGYDFKKGLLKNLPVQQFRLYLSGTNLFTFTKYKGLDPEVGYGNDGWASGTDLGYYPQPRTVMLGLSVKF</sequence>